<evidence type="ECO:0000256" key="1">
    <source>
        <dbReference type="SAM" id="MobiDB-lite"/>
    </source>
</evidence>
<organism evidence="3 4">
    <name type="scientific">Rhodotorula taiwanensis</name>
    <dbReference type="NCBI Taxonomy" id="741276"/>
    <lineage>
        <taxon>Eukaryota</taxon>
        <taxon>Fungi</taxon>
        <taxon>Dikarya</taxon>
        <taxon>Basidiomycota</taxon>
        <taxon>Pucciniomycotina</taxon>
        <taxon>Microbotryomycetes</taxon>
        <taxon>Sporidiobolales</taxon>
        <taxon>Sporidiobolaceae</taxon>
        <taxon>Rhodotorula</taxon>
    </lineage>
</organism>
<feature type="compositionally biased region" description="Basic and acidic residues" evidence="1">
    <location>
        <begin position="440"/>
        <end position="458"/>
    </location>
</feature>
<dbReference type="EMBL" id="PJQD01000026">
    <property type="protein sequence ID" value="POY74277.1"/>
    <property type="molecule type" value="Genomic_DNA"/>
</dbReference>
<keyword evidence="2" id="KW-0812">Transmembrane</keyword>
<feature type="transmembrane region" description="Helical" evidence="2">
    <location>
        <begin position="252"/>
        <end position="276"/>
    </location>
</feature>
<sequence length="458" mass="49248">MASTQPTLQAQILGLLRQLGEDDNPYSAIIGFMRKTIEPKASTALMIQIKAFIGLFLLGALLATISLVIRWRKGVFWVARMQDAPRMIRPHATISWTLPALLSLILVSVQMLYNLRALQGDLRPFLGYLIAFYGMPMFLAEIMAAWSLAVAYLLHLQSADAFRLARWSPIVNILGPTAFILYTAASIPPAAISGRYYATAIEQYTSILEQMHSAANLWQPGQKVDLAKLLAIAPLAESAIGRLADYGRIRRAVSVFNCVAGAILVTLIVVLAGVYLRALHRHLGVITNSLAHTSRTSSGDVIIHAQRDQVIKALWYNRIIFVAVSSLGAVQVVSQGISGAGKGGAAGTSRSTALTLLNAWTLVAAALITGVLLILSARDAVNIRSTHGSSSAPTKGSRSPKQKTFSSLQNLSHGATGLESEIAVQLDSFAQGGHTGEGSTDEKSLARFETISEHGKER</sequence>
<accession>A0A2S5BBY4</accession>
<feature type="region of interest" description="Disordered" evidence="1">
    <location>
        <begin position="385"/>
        <end position="408"/>
    </location>
</feature>
<dbReference type="Proteomes" id="UP000237144">
    <property type="component" value="Unassembled WGS sequence"/>
</dbReference>
<feature type="transmembrane region" description="Helical" evidence="2">
    <location>
        <begin position="92"/>
        <end position="113"/>
    </location>
</feature>
<keyword evidence="2" id="KW-1133">Transmembrane helix</keyword>
<name>A0A2S5BBY4_9BASI</name>
<dbReference type="AlphaFoldDB" id="A0A2S5BBY4"/>
<comment type="caution">
    <text evidence="3">The sequence shown here is derived from an EMBL/GenBank/DDBJ whole genome shotgun (WGS) entry which is preliminary data.</text>
</comment>
<feature type="transmembrane region" description="Helical" evidence="2">
    <location>
        <begin position="353"/>
        <end position="375"/>
    </location>
</feature>
<feature type="transmembrane region" description="Helical" evidence="2">
    <location>
        <begin position="167"/>
        <end position="187"/>
    </location>
</feature>
<evidence type="ECO:0000313" key="4">
    <source>
        <dbReference type="Proteomes" id="UP000237144"/>
    </source>
</evidence>
<reference evidence="3 4" key="1">
    <citation type="journal article" date="2018" name="Front. Microbiol.">
        <title>Prospects for Fungal Bioremediation of Acidic Radioactive Waste Sites: Characterization and Genome Sequence of Rhodotorula taiwanensis MD1149.</title>
        <authorList>
            <person name="Tkavc R."/>
            <person name="Matrosova V.Y."/>
            <person name="Grichenko O.E."/>
            <person name="Gostincar C."/>
            <person name="Volpe R.P."/>
            <person name="Klimenkova P."/>
            <person name="Gaidamakova E.K."/>
            <person name="Zhou C.E."/>
            <person name="Stewart B.J."/>
            <person name="Lyman M.G."/>
            <person name="Malfatti S.A."/>
            <person name="Rubinfeld B."/>
            <person name="Courtot M."/>
            <person name="Singh J."/>
            <person name="Dalgard C.L."/>
            <person name="Hamilton T."/>
            <person name="Frey K.G."/>
            <person name="Gunde-Cimerman N."/>
            <person name="Dugan L."/>
            <person name="Daly M.J."/>
        </authorList>
    </citation>
    <scope>NUCLEOTIDE SEQUENCE [LARGE SCALE GENOMIC DNA]</scope>
    <source>
        <strain evidence="3 4">MD1149</strain>
    </source>
</reference>
<protein>
    <submittedName>
        <fullName evidence="3">Uncharacterized protein</fullName>
    </submittedName>
</protein>
<gene>
    <name evidence="3" type="ORF">BMF94_2715</name>
</gene>
<feature type="transmembrane region" description="Helical" evidence="2">
    <location>
        <begin position="125"/>
        <end position="155"/>
    </location>
</feature>
<evidence type="ECO:0000256" key="2">
    <source>
        <dbReference type="SAM" id="Phobius"/>
    </source>
</evidence>
<keyword evidence="4" id="KW-1185">Reference proteome</keyword>
<feature type="transmembrane region" description="Helical" evidence="2">
    <location>
        <begin position="51"/>
        <end position="71"/>
    </location>
</feature>
<feature type="transmembrane region" description="Helical" evidence="2">
    <location>
        <begin position="315"/>
        <end position="333"/>
    </location>
</feature>
<feature type="region of interest" description="Disordered" evidence="1">
    <location>
        <begin position="429"/>
        <end position="458"/>
    </location>
</feature>
<evidence type="ECO:0000313" key="3">
    <source>
        <dbReference type="EMBL" id="POY74277.1"/>
    </source>
</evidence>
<proteinExistence type="predicted"/>
<keyword evidence="2" id="KW-0472">Membrane</keyword>